<dbReference type="EMBL" id="CP045921">
    <property type="protein sequence ID" value="QHN42739.1"/>
    <property type="molecule type" value="Genomic_DNA"/>
</dbReference>
<dbReference type="KEGG" id="mama:GII36_02625"/>
<sequence>MNDQLLDDEAIEQISKDRFGIDLEIRQMIAKEIPISHTGEASVFLSKKKQLYVYIHGRSNYVLGDIQKIVARMGLRAELYVPPKGQPHYFDDIATEKFRATYPGRTPTSENDLRYYKTLAPYNPALVVVHEVKNGEIKQFDTDASSSWRTVAKFAYRRIKTS</sequence>
<dbReference type="Proteomes" id="UP001059824">
    <property type="component" value="Chromosome"/>
</dbReference>
<evidence type="ECO:0000313" key="1">
    <source>
        <dbReference type="EMBL" id="QHN42739.1"/>
    </source>
</evidence>
<name>A0A857MN85_9BACT</name>
<gene>
    <name evidence="1" type="ORF">GII36_02625</name>
</gene>
<dbReference type="AlphaFoldDB" id="A0A857MN85"/>
<protein>
    <submittedName>
        <fullName evidence="1">Uncharacterized protein</fullName>
    </submittedName>
</protein>
<dbReference type="RefSeq" id="WP_260764253.1">
    <property type="nucleotide sequence ID" value="NZ_CP045921.1"/>
</dbReference>
<reference evidence="1" key="1">
    <citation type="journal article" date="2021" name="Nat. Microbiol.">
        <title>Cocultivation of an ultrasmall environmental parasitic bacterium with lytic ability against bacteria associated with wastewater foams.</title>
        <authorList>
            <person name="Batinovic S."/>
            <person name="Rose J.J.A."/>
            <person name="Ratcliffe J."/>
            <person name="Seviour R.J."/>
            <person name="Petrovski S."/>
        </authorList>
    </citation>
    <scope>NUCLEOTIDE SEQUENCE</scope>
    <source>
        <strain evidence="1">JR1</strain>
    </source>
</reference>
<organism evidence="1 2">
    <name type="scientific">Candidatus Mycosynbacter amalyticus</name>
    <dbReference type="NCBI Taxonomy" id="2665156"/>
    <lineage>
        <taxon>Bacteria</taxon>
        <taxon>Candidatus Saccharimonadota</taxon>
        <taxon>Candidatus Saccharimonadota incertae sedis</taxon>
        <taxon>Candidatus Mycosynbacter</taxon>
    </lineage>
</organism>
<evidence type="ECO:0000313" key="2">
    <source>
        <dbReference type="Proteomes" id="UP001059824"/>
    </source>
</evidence>
<keyword evidence="2" id="KW-1185">Reference proteome</keyword>
<proteinExistence type="predicted"/>
<accession>A0A857MN85</accession>